<feature type="domain" description="Mannosyl-glycoprotein endo-beta-N-acetylglucosamidase-like" evidence="2">
    <location>
        <begin position="83"/>
        <end position="211"/>
    </location>
</feature>
<dbReference type="SMART" id="SM00047">
    <property type="entry name" value="LYZ2"/>
    <property type="match status" value="1"/>
</dbReference>
<evidence type="ECO:0000256" key="1">
    <source>
        <dbReference type="SAM" id="SignalP"/>
    </source>
</evidence>
<dbReference type="GO" id="GO:0004040">
    <property type="term" value="F:amidase activity"/>
    <property type="evidence" value="ECO:0007669"/>
    <property type="project" value="InterPro"/>
</dbReference>
<sequence>MKFFIKILFLSSLVGGSAFASIGFPDKYYKMSSKKAKEFFFNYFEKRIEIENIKILADRLFVKSLLNSPLPKKDSLEYKKLELLQKKYKVQNMFDYSKFLRRIDIIPPSMALAQAATESGWGKSRFFKKANNIFGHWTYNPKIGMVPLERKEGAKHLVRVFSTLEDSIAAYMLNLNRTPAYKKFRDLREKMRSTKIFINGLVLSATMTKYSGIGHDYVKILQSIIRKSQLINYDIKFYEKIKNLD</sequence>
<dbReference type="OrthoDB" id="9788155at2"/>
<keyword evidence="4" id="KW-1185">Reference proteome</keyword>
<dbReference type="PANTHER" id="PTHR40572">
    <property type="entry name" value="PROTEIN BAX"/>
    <property type="match status" value="1"/>
</dbReference>
<evidence type="ECO:0000259" key="2">
    <source>
        <dbReference type="SMART" id="SM00047"/>
    </source>
</evidence>
<dbReference type="RefSeq" id="WP_129081410.1">
    <property type="nucleotide sequence ID" value="NZ_CP041070.1"/>
</dbReference>
<dbReference type="PANTHER" id="PTHR40572:SF1">
    <property type="entry name" value="PROTEIN BAX"/>
    <property type="match status" value="1"/>
</dbReference>
<dbReference type="AlphaFoldDB" id="A0A4Q0Y2X0"/>
<dbReference type="Proteomes" id="UP000290191">
    <property type="component" value="Unassembled WGS sequence"/>
</dbReference>
<proteinExistence type="predicted"/>
<dbReference type="Gene3D" id="1.10.530.10">
    <property type="match status" value="1"/>
</dbReference>
<accession>A0A4Q0Y2X0</accession>
<dbReference type="STRING" id="877500.GCA_000935065_02878"/>
<gene>
    <name evidence="3" type="ORF">CRV06_03800</name>
</gene>
<comment type="caution">
    <text evidence="3">The sequence shown here is derived from an EMBL/GenBank/DDBJ whole genome shotgun (WGS) entry which is preliminary data.</text>
</comment>
<dbReference type="InterPro" id="IPR053195">
    <property type="entry name" value="Bax-like"/>
</dbReference>
<organism evidence="3 4">
    <name type="scientific">Halarcobacter anaerophilus</name>
    <dbReference type="NCBI Taxonomy" id="877500"/>
    <lineage>
        <taxon>Bacteria</taxon>
        <taxon>Pseudomonadati</taxon>
        <taxon>Campylobacterota</taxon>
        <taxon>Epsilonproteobacteria</taxon>
        <taxon>Campylobacterales</taxon>
        <taxon>Arcobacteraceae</taxon>
        <taxon>Halarcobacter</taxon>
    </lineage>
</organism>
<feature type="chain" id="PRO_5020266689" evidence="1">
    <location>
        <begin position="21"/>
        <end position="245"/>
    </location>
</feature>
<dbReference type="EMBL" id="PDKO01000002">
    <property type="protein sequence ID" value="RXJ64073.1"/>
    <property type="molecule type" value="Genomic_DNA"/>
</dbReference>
<keyword evidence="1" id="KW-0732">Signal</keyword>
<feature type="signal peptide" evidence="1">
    <location>
        <begin position="1"/>
        <end position="20"/>
    </location>
</feature>
<dbReference type="InterPro" id="IPR002901">
    <property type="entry name" value="MGlyc_endo_b_GlcNAc-like_dom"/>
</dbReference>
<dbReference type="Pfam" id="PF01832">
    <property type="entry name" value="Glucosaminidase"/>
    <property type="match status" value="1"/>
</dbReference>
<evidence type="ECO:0000313" key="4">
    <source>
        <dbReference type="Proteomes" id="UP000290191"/>
    </source>
</evidence>
<evidence type="ECO:0000313" key="3">
    <source>
        <dbReference type="EMBL" id="RXJ64073.1"/>
    </source>
</evidence>
<reference evidence="3 4" key="1">
    <citation type="submission" date="2017-10" db="EMBL/GenBank/DDBJ databases">
        <title>Genomics of the genus Arcobacter.</title>
        <authorList>
            <person name="Perez-Cataluna A."/>
            <person name="Figueras M.J."/>
        </authorList>
    </citation>
    <scope>NUCLEOTIDE SEQUENCE [LARGE SCALE GENOMIC DNA]</scope>
    <source>
        <strain evidence="3 4">DSM 24636</strain>
    </source>
</reference>
<name>A0A4Q0Y2X0_9BACT</name>
<protein>
    <submittedName>
        <fullName evidence="3">Mannosyl-glycoprotein endo-beta-N-acetylglucosamidase</fullName>
    </submittedName>
</protein>